<dbReference type="Pfam" id="PF13202">
    <property type="entry name" value="EF-hand_5"/>
    <property type="match status" value="1"/>
</dbReference>
<dbReference type="SUPFAM" id="SSF47473">
    <property type="entry name" value="EF-hand"/>
    <property type="match status" value="1"/>
</dbReference>
<evidence type="ECO:0000259" key="7">
    <source>
        <dbReference type="PROSITE" id="PS50222"/>
    </source>
</evidence>
<evidence type="ECO:0000256" key="4">
    <source>
        <dbReference type="ARBA" id="ARBA00022989"/>
    </source>
</evidence>
<dbReference type="PROSITE" id="PS50222">
    <property type="entry name" value="EF_HAND_2"/>
    <property type="match status" value="2"/>
</dbReference>
<dbReference type="GeneID" id="16077394"/>
<feature type="transmembrane region" description="Helical" evidence="6">
    <location>
        <begin position="220"/>
        <end position="243"/>
    </location>
</feature>
<dbReference type="OMA" id="FYLNCSV"/>
<dbReference type="InterPro" id="IPR011992">
    <property type="entry name" value="EF-hand-dom_pair"/>
</dbReference>
<evidence type="ECO:0000313" key="9">
    <source>
        <dbReference type="Proteomes" id="UP000007799"/>
    </source>
</evidence>
<dbReference type="Gene3D" id="1.10.238.10">
    <property type="entry name" value="EF-hand"/>
    <property type="match status" value="2"/>
</dbReference>
<dbReference type="RefSeq" id="XP_004996801.1">
    <property type="nucleotide sequence ID" value="XM_004996744.1"/>
</dbReference>
<comment type="subcellular location">
    <subcellularLocation>
        <location evidence="1">Membrane</location>
        <topology evidence="1">Multi-pass membrane protein</topology>
    </subcellularLocation>
</comment>
<keyword evidence="5 6" id="KW-0472">Membrane</keyword>
<reference evidence="8" key="1">
    <citation type="submission" date="2009-08" db="EMBL/GenBank/DDBJ databases">
        <title>Annotation of Salpingoeca rosetta.</title>
        <authorList>
            <consortium name="The Broad Institute Genome Sequencing Platform"/>
            <person name="Russ C."/>
            <person name="Cuomo C."/>
            <person name="Burger G."/>
            <person name="Gray M.W."/>
            <person name="Holland P.W.H."/>
            <person name="King N."/>
            <person name="Lang F.B.F."/>
            <person name="Roger A.J."/>
            <person name="Ruiz-Trillo I."/>
            <person name="Young S.K."/>
            <person name="Zeng Q."/>
            <person name="Gargeya S."/>
            <person name="Alvarado L."/>
            <person name="Berlin A."/>
            <person name="Chapman S.B."/>
            <person name="Chen Z."/>
            <person name="Freedman E."/>
            <person name="Gellesch M."/>
            <person name="Goldberg J."/>
            <person name="Griggs A."/>
            <person name="Gujja S."/>
            <person name="Heilman E."/>
            <person name="Heiman D."/>
            <person name="Howarth C."/>
            <person name="Mehta T."/>
            <person name="Neiman D."/>
            <person name="Pearson M."/>
            <person name="Roberts A."/>
            <person name="Saif S."/>
            <person name="Shea T."/>
            <person name="Shenoy N."/>
            <person name="Sisk P."/>
            <person name="Stolte C."/>
            <person name="Sykes S."/>
            <person name="White J."/>
            <person name="Yandava C."/>
            <person name="Haas B."/>
            <person name="Nusbaum C."/>
            <person name="Birren B."/>
        </authorList>
    </citation>
    <scope>NUCLEOTIDE SEQUENCE</scope>
    <source>
        <strain evidence="8">ATCC 50818</strain>
    </source>
</reference>
<dbReference type="InterPro" id="IPR019537">
    <property type="entry name" value="TMEM65"/>
</dbReference>
<dbReference type="STRING" id="946362.F2U1U5"/>
<proteinExistence type="predicted"/>
<organism evidence="8 9">
    <name type="scientific">Salpingoeca rosetta (strain ATCC 50818 / BSB-021)</name>
    <dbReference type="NCBI Taxonomy" id="946362"/>
    <lineage>
        <taxon>Eukaryota</taxon>
        <taxon>Choanoflagellata</taxon>
        <taxon>Craspedida</taxon>
        <taxon>Salpingoecidae</taxon>
        <taxon>Salpingoeca</taxon>
    </lineage>
</organism>
<dbReference type="InterPro" id="IPR018247">
    <property type="entry name" value="EF_Hand_1_Ca_BS"/>
</dbReference>
<evidence type="ECO:0000256" key="2">
    <source>
        <dbReference type="ARBA" id="ARBA00022692"/>
    </source>
</evidence>
<keyword evidence="9" id="KW-1185">Reference proteome</keyword>
<dbReference type="PANTHER" id="PTHR21706:SF15">
    <property type="entry name" value="TRANSMEMBRANE PROTEIN 65"/>
    <property type="match status" value="1"/>
</dbReference>
<dbReference type="eggNOG" id="KOG4619">
    <property type="taxonomic scope" value="Eukaryota"/>
</dbReference>
<accession>F2U1U5</accession>
<dbReference type="GO" id="GO:0005739">
    <property type="term" value="C:mitochondrion"/>
    <property type="evidence" value="ECO:0007669"/>
    <property type="project" value="TreeGrafter"/>
</dbReference>
<dbReference type="GO" id="GO:0016020">
    <property type="term" value="C:membrane"/>
    <property type="evidence" value="ECO:0007669"/>
    <property type="project" value="UniProtKB-SubCell"/>
</dbReference>
<evidence type="ECO:0000256" key="5">
    <source>
        <dbReference type="ARBA" id="ARBA00023136"/>
    </source>
</evidence>
<keyword evidence="3" id="KW-0106">Calcium</keyword>
<evidence type="ECO:0000256" key="3">
    <source>
        <dbReference type="ARBA" id="ARBA00022837"/>
    </source>
</evidence>
<evidence type="ECO:0000256" key="1">
    <source>
        <dbReference type="ARBA" id="ARBA00004141"/>
    </source>
</evidence>
<dbReference type="GO" id="GO:0005509">
    <property type="term" value="F:calcium ion binding"/>
    <property type="evidence" value="ECO:0007669"/>
    <property type="project" value="InterPro"/>
</dbReference>
<dbReference type="PROSITE" id="PS00018">
    <property type="entry name" value="EF_HAND_1"/>
    <property type="match status" value="2"/>
</dbReference>
<dbReference type="EMBL" id="GL832959">
    <property type="protein sequence ID" value="EGD81597.1"/>
    <property type="molecule type" value="Genomic_DNA"/>
</dbReference>
<evidence type="ECO:0000256" key="6">
    <source>
        <dbReference type="SAM" id="Phobius"/>
    </source>
</evidence>
<protein>
    <submittedName>
        <fullName evidence="8">Transmembrane protein 65</fullName>
    </submittedName>
</protein>
<dbReference type="Pfam" id="PF10507">
    <property type="entry name" value="TMEM65"/>
    <property type="match status" value="1"/>
</dbReference>
<feature type="domain" description="EF-hand" evidence="7">
    <location>
        <begin position="84"/>
        <end position="119"/>
    </location>
</feature>
<gene>
    <name evidence="8" type="ORF">PTSG_02312</name>
</gene>
<dbReference type="AlphaFoldDB" id="F2U1U5"/>
<keyword evidence="4 6" id="KW-1133">Transmembrane helix</keyword>
<name>F2U1U5_SALR5</name>
<dbReference type="InterPro" id="IPR002048">
    <property type="entry name" value="EF_hand_dom"/>
</dbReference>
<dbReference type="PANTHER" id="PTHR21706">
    <property type="entry name" value="TRANSMEMBRANE PROTEIN 65"/>
    <property type="match status" value="1"/>
</dbReference>
<keyword evidence="2 6" id="KW-0812">Transmembrane</keyword>
<dbReference type="Proteomes" id="UP000007799">
    <property type="component" value="Unassembled WGS sequence"/>
</dbReference>
<dbReference type="InParanoid" id="F2U1U5"/>
<dbReference type="KEGG" id="sre:PTSG_02312"/>
<sequence>MKQMHTGVGRLIQGGAQLCLRATVRRGHWHARLSHDMKNYKQTVDFGRKLDAMRAEDLQRLFKAMPTAAKTKVVAALSGSLGAEERMQAERAFASMDLNKDGVICQKEFAAWHSSVNAAASVEAPTARQLMVLGMRHAVPMIGFGFADNFIMIMAGESIDSVIGTSFRLSTMAAAGLGNLCSDVVGLGLSNTIEAMASKIGIPESGLSPEQLVLPQCRRVMALASILGITIGCLIGMAPLAMFEPNRKELGKVFQLMDLNKDDKVTCSEITKSHQRLPFQVTQAALEEFLHSKGYADDDAVDFDDFCALMNDLERQLP</sequence>
<dbReference type="OrthoDB" id="430821at2759"/>
<feature type="domain" description="EF-hand" evidence="7">
    <location>
        <begin position="245"/>
        <end position="280"/>
    </location>
</feature>
<evidence type="ECO:0000313" key="8">
    <source>
        <dbReference type="EMBL" id="EGD81597.1"/>
    </source>
</evidence>